<dbReference type="Pfam" id="PF00248">
    <property type="entry name" value="Aldo_ket_red"/>
    <property type="match status" value="1"/>
</dbReference>
<dbReference type="Proteomes" id="UP000800200">
    <property type="component" value="Unassembled WGS sequence"/>
</dbReference>
<dbReference type="Gene3D" id="3.20.20.100">
    <property type="entry name" value="NADP-dependent oxidoreductase domain"/>
    <property type="match status" value="1"/>
</dbReference>
<evidence type="ECO:0000313" key="4">
    <source>
        <dbReference type="Proteomes" id="UP000800200"/>
    </source>
</evidence>
<dbReference type="PANTHER" id="PTHR43364">
    <property type="entry name" value="NADH-SPECIFIC METHYLGLYOXAL REDUCTASE-RELATED"/>
    <property type="match status" value="1"/>
</dbReference>
<keyword evidence="1" id="KW-0560">Oxidoreductase</keyword>
<name>A0A6A6EQV7_9PEZI</name>
<dbReference type="InterPro" id="IPR036812">
    <property type="entry name" value="NAD(P)_OxRdtase_dom_sf"/>
</dbReference>
<dbReference type="PANTHER" id="PTHR43364:SF4">
    <property type="entry name" value="NAD(P)-LINKED OXIDOREDUCTASE SUPERFAMILY PROTEIN"/>
    <property type="match status" value="1"/>
</dbReference>
<dbReference type="AlphaFoldDB" id="A0A6A6EQV7"/>
<proteinExistence type="predicted"/>
<organism evidence="3 4">
    <name type="scientific">Zopfia rhizophila CBS 207.26</name>
    <dbReference type="NCBI Taxonomy" id="1314779"/>
    <lineage>
        <taxon>Eukaryota</taxon>
        <taxon>Fungi</taxon>
        <taxon>Dikarya</taxon>
        <taxon>Ascomycota</taxon>
        <taxon>Pezizomycotina</taxon>
        <taxon>Dothideomycetes</taxon>
        <taxon>Dothideomycetes incertae sedis</taxon>
        <taxon>Zopfiaceae</taxon>
        <taxon>Zopfia</taxon>
    </lineage>
</organism>
<dbReference type="EMBL" id="ML994615">
    <property type="protein sequence ID" value="KAF2192470.1"/>
    <property type="molecule type" value="Genomic_DNA"/>
</dbReference>
<gene>
    <name evidence="3" type="ORF">K469DRAFT_553684</name>
</gene>
<sequence length="336" mass="39020">MAPNTNIEIVFGAMTIGKEGIAQVRVSSLTEANAIIDNFQAHGHNEVDTSRFYGDGTSEEYLAAMKWQDRKLVMDTKFYPNITGMLGRPETHLTPPDMRKGLEESLEALQADNVDLWYWHAPDRSVSLKEALRGVNELYKEGKFRRFGLSNFMSWEVAQICEICERNGWVKPTVYQGVYNALHRTVENELFPCLRKYSIAFYAFNPLAGGYLTNRYHREIQDEDIEKGSRFDPNHMQGKMYRARYWHDAFFDALELLRPVTEKHGLRESECALRWMMHHSQLKREYGDKVIIGASSEKQLEMNLKDFEEGELPADVVEALQKGWDICRGNAWRYFH</sequence>
<reference evidence="3" key="1">
    <citation type="journal article" date="2020" name="Stud. Mycol.">
        <title>101 Dothideomycetes genomes: a test case for predicting lifestyles and emergence of pathogens.</title>
        <authorList>
            <person name="Haridas S."/>
            <person name="Albert R."/>
            <person name="Binder M."/>
            <person name="Bloem J."/>
            <person name="Labutti K."/>
            <person name="Salamov A."/>
            <person name="Andreopoulos B."/>
            <person name="Baker S."/>
            <person name="Barry K."/>
            <person name="Bills G."/>
            <person name="Bluhm B."/>
            <person name="Cannon C."/>
            <person name="Castanera R."/>
            <person name="Culley D."/>
            <person name="Daum C."/>
            <person name="Ezra D."/>
            <person name="Gonzalez J."/>
            <person name="Henrissat B."/>
            <person name="Kuo A."/>
            <person name="Liang C."/>
            <person name="Lipzen A."/>
            <person name="Lutzoni F."/>
            <person name="Magnuson J."/>
            <person name="Mondo S."/>
            <person name="Nolan M."/>
            <person name="Ohm R."/>
            <person name="Pangilinan J."/>
            <person name="Park H.-J."/>
            <person name="Ramirez L."/>
            <person name="Alfaro M."/>
            <person name="Sun H."/>
            <person name="Tritt A."/>
            <person name="Yoshinaga Y."/>
            <person name="Zwiers L.-H."/>
            <person name="Turgeon B."/>
            <person name="Goodwin S."/>
            <person name="Spatafora J."/>
            <person name="Crous P."/>
            <person name="Grigoriev I."/>
        </authorList>
    </citation>
    <scope>NUCLEOTIDE SEQUENCE</scope>
    <source>
        <strain evidence="3">CBS 207.26</strain>
    </source>
</reference>
<accession>A0A6A6EQV7</accession>
<dbReference type="OrthoDB" id="2310150at2759"/>
<dbReference type="InterPro" id="IPR050523">
    <property type="entry name" value="AKR_Detox_Biosynth"/>
</dbReference>
<dbReference type="SUPFAM" id="SSF51430">
    <property type="entry name" value="NAD(P)-linked oxidoreductase"/>
    <property type="match status" value="1"/>
</dbReference>
<evidence type="ECO:0000256" key="1">
    <source>
        <dbReference type="ARBA" id="ARBA00023002"/>
    </source>
</evidence>
<keyword evidence="4" id="KW-1185">Reference proteome</keyword>
<dbReference type="CDD" id="cd19075">
    <property type="entry name" value="AKR_AKR7A1-5"/>
    <property type="match status" value="1"/>
</dbReference>
<dbReference type="GO" id="GO:0016491">
    <property type="term" value="F:oxidoreductase activity"/>
    <property type="evidence" value="ECO:0007669"/>
    <property type="project" value="UniProtKB-KW"/>
</dbReference>
<dbReference type="InterPro" id="IPR023210">
    <property type="entry name" value="NADP_OxRdtase_dom"/>
</dbReference>
<evidence type="ECO:0000259" key="2">
    <source>
        <dbReference type="Pfam" id="PF00248"/>
    </source>
</evidence>
<feature type="domain" description="NADP-dependent oxidoreductase" evidence="2">
    <location>
        <begin position="8"/>
        <end position="322"/>
    </location>
</feature>
<evidence type="ECO:0000313" key="3">
    <source>
        <dbReference type="EMBL" id="KAF2192470.1"/>
    </source>
</evidence>
<protein>
    <submittedName>
        <fullName evidence="3">Aldo/keto reductase</fullName>
    </submittedName>
</protein>